<dbReference type="AlphaFoldDB" id="A0A8W8JS57"/>
<feature type="compositionally biased region" description="Polar residues" evidence="1">
    <location>
        <begin position="57"/>
        <end position="66"/>
    </location>
</feature>
<sequence length="1042" mass="117505">MPTTNQKSTEFPCQNGAESPMSQFSSENEKSSPESSEKRKEKTFNPDFSNEGHNRLVNGSNPSVNGPVNGFLHDDTDTHRATTASVSSQEEVTASGHSSNFVVNCSRCSKYKRPPQVNGSQKRQKSPKASRPKSMSWSRVVKHRRDQREHEKKTGSKSKKEKYMYPELDSSSDDSCYCFSSPENGEVHSYDRSSTESEGDDKEYSRKDGNSKSKPNHHSRTSEQVKYTNGHHEQVHTVNLPPRFEDMPITAPLAVPEDSDGSSQNSGCDFKEKETDVGSDQNQLSDTNHGNKTSDVEQGIIGIGMLEIEKEVENVFTHVSSSESLEEIADEENSSEIPLNRGGLVVEEVTVPSSSESLDEIGDYIETDFPSRASRHMFASSSDHSSTSSDEDEGYGVNQERDLHNKEKKLSSSQGLQISENGEKQSNEPQSPQSCHDSHDDKKDYSQMDELEAFHTDSFADVTANLCYSMEGQSSSNAYTCRPKYVTKNSEESSEKPGSDSSHMYSPETDFLDSVDSDVPTSASSLQQMFLFSQDLDNPSVIGHRNGERNLSEFYMFDPFGYASNDLQGAEGGVTNDLSMRRHSFEFDDVECNMESYDPHLCVDDNEHFNYLDTYKHGKVPQANFQNSESNRQEKVFFKELEKENRSAPHCDSSDEEENLSFRLRREHQGNVQLGHFPQENGPCMVLEDLENPTHAVRNAVIMPLPNKLDESSGESSEDPIYEDIDSLETSLSSIDNLHAVQEENTCDTYSKGMCKFDRRRRRGRRPVDVEKVMIWHEYEAYLLQVKQIGTSACGPTAVLTVLKAFDYQVDKEEVCKKIVTNIRMETAPISYYLFSRSVAGTTAQQLIEGIHSLTRGTIQGRFFHFYPARKVELLKWLGGWIKKGAVPIATLNLQKGVKPGWTIPDAWHHQMIYGVSSKGVYLTNPLEIVPEETIMEQLTSDSILLVRRQDVVNRFRDWSPLNDLITKKDKRWNDMNVLGQVVNVLREACTAMYQQPPNYRAQLTTHISIPAAYKAGITLYVRQNTEVAQELFNAPELEFKD</sequence>
<evidence type="ECO:0000256" key="1">
    <source>
        <dbReference type="SAM" id="MobiDB-lite"/>
    </source>
</evidence>
<feature type="region of interest" description="Disordered" evidence="1">
    <location>
        <begin position="375"/>
        <end position="443"/>
    </location>
</feature>
<feature type="compositionally biased region" description="Polar residues" evidence="1">
    <location>
        <begin position="278"/>
        <end position="293"/>
    </location>
</feature>
<feature type="region of interest" description="Disordered" evidence="1">
    <location>
        <begin position="489"/>
        <end position="518"/>
    </location>
</feature>
<dbReference type="Proteomes" id="UP000005408">
    <property type="component" value="Unassembled WGS sequence"/>
</dbReference>
<feature type="compositionally biased region" description="Basic residues" evidence="1">
    <location>
        <begin position="122"/>
        <end position="131"/>
    </location>
</feature>
<keyword evidence="3" id="KW-1185">Reference proteome</keyword>
<feature type="compositionally biased region" description="Polar residues" evidence="1">
    <location>
        <begin position="411"/>
        <end position="420"/>
    </location>
</feature>
<evidence type="ECO:0000313" key="2">
    <source>
        <dbReference type="EnsemblMetazoa" id="G20788.4:cds"/>
    </source>
</evidence>
<name>A0A8W8JS57_MAGGI</name>
<organism evidence="2 3">
    <name type="scientific">Magallana gigas</name>
    <name type="common">Pacific oyster</name>
    <name type="synonym">Crassostrea gigas</name>
    <dbReference type="NCBI Taxonomy" id="29159"/>
    <lineage>
        <taxon>Eukaryota</taxon>
        <taxon>Metazoa</taxon>
        <taxon>Spiralia</taxon>
        <taxon>Lophotrochozoa</taxon>
        <taxon>Mollusca</taxon>
        <taxon>Bivalvia</taxon>
        <taxon>Autobranchia</taxon>
        <taxon>Pteriomorphia</taxon>
        <taxon>Ostreida</taxon>
        <taxon>Ostreoidea</taxon>
        <taxon>Ostreidae</taxon>
        <taxon>Magallana</taxon>
    </lineage>
</organism>
<feature type="compositionally biased region" description="Polar residues" evidence="1">
    <location>
        <begin position="1"/>
        <end position="24"/>
    </location>
</feature>
<feature type="compositionally biased region" description="Basic and acidic residues" evidence="1">
    <location>
        <begin position="185"/>
        <end position="195"/>
    </location>
</feature>
<feature type="compositionally biased region" description="Basic and acidic residues" evidence="1">
    <location>
        <begin position="399"/>
        <end position="410"/>
    </location>
</feature>
<feature type="compositionally biased region" description="Basic and acidic residues" evidence="1">
    <location>
        <begin position="202"/>
        <end position="211"/>
    </location>
</feature>
<proteinExistence type="predicted"/>
<feature type="compositionally biased region" description="Basic and acidic residues" evidence="1">
    <location>
        <begin position="27"/>
        <end position="54"/>
    </location>
</feature>
<reference evidence="2" key="1">
    <citation type="submission" date="2022-08" db="UniProtKB">
        <authorList>
            <consortium name="EnsemblMetazoa"/>
        </authorList>
    </citation>
    <scope>IDENTIFICATION</scope>
    <source>
        <strain evidence="2">05x7-T-G4-1.051#20</strain>
    </source>
</reference>
<protein>
    <submittedName>
        <fullName evidence="2">Uncharacterized protein</fullName>
    </submittedName>
</protein>
<evidence type="ECO:0000313" key="3">
    <source>
        <dbReference type="Proteomes" id="UP000005408"/>
    </source>
</evidence>
<feature type="compositionally biased region" description="Basic and acidic residues" evidence="1">
    <location>
        <begin position="489"/>
        <end position="498"/>
    </location>
</feature>
<dbReference type="EnsemblMetazoa" id="G20788.4">
    <property type="protein sequence ID" value="G20788.4:cds"/>
    <property type="gene ID" value="G20788"/>
</dbReference>
<accession>A0A8W8JS57</accession>
<feature type="region of interest" description="Disordered" evidence="1">
    <location>
        <begin position="1"/>
        <end position="296"/>
    </location>
</feature>
<feature type="compositionally biased region" description="Polar residues" evidence="1">
    <location>
        <begin position="85"/>
        <end position="107"/>
    </location>
</feature>